<dbReference type="EMBL" id="BAABFA010000024">
    <property type="protein sequence ID" value="GAA4470410.1"/>
    <property type="molecule type" value="Genomic_DNA"/>
</dbReference>
<organism evidence="1 2">
    <name type="scientific">Nemorincola caseinilytica</name>
    <dbReference type="NCBI Taxonomy" id="2054315"/>
    <lineage>
        <taxon>Bacteria</taxon>
        <taxon>Pseudomonadati</taxon>
        <taxon>Bacteroidota</taxon>
        <taxon>Chitinophagia</taxon>
        <taxon>Chitinophagales</taxon>
        <taxon>Chitinophagaceae</taxon>
        <taxon>Nemorincola</taxon>
    </lineage>
</organism>
<comment type="caution">
    <text evidence="1">The sequence shown here is derived from an EMBL/GenBank/DDBJ whole genome shotgun (WGS) entry which is preliminary data.</text>
</comment>
<evidence type="ECO:0008006" key="3">
    <source>
        <dbReference type="Google" id="ProtNLM"/>
    </source>
</evidence>
<dbReference type="RefSeq" id="WP_345085518.1">
    <property type="nucleotide sequence ID" value="NZ_BAABFA010000024.1"/>
</dbReference>
<reference evidence="2" key="1">
    <citation type="journal article" date="2019" name="Int. J. Syst. Evol. Microbiol.">
        <title>The Global Catalogue of Microorganisms (GCM) 10K type strain sequencing project: providing services to taxonomists for standard genome sequencing and annotation.</title>
        <authorList>
            <consortium name="The Broad Institute Genomics Platform"/>
            <consortium name="The Broad Institute Genome Sequencing Center for Infectious Disease"/>
            <person name="Wu L."/>
            <person name="Ma J."/>
        </authorList>
    </citation>
    <scope>NUCLEOTIDE SEQUENCE [LARGE SCALE GENOMIC DNA]</scope>
    <source>
        <strain evidence="2">JCM 32105</strain>
    </source>
</reference>
<evidence type="ECO:0000313" key="2">
    <source>
        <dbReference type="Proteomes" id="UP001500067"/>
    </source>
</evidence>
<gene>
    <name evidence="1" type="ORF">GCM10023093_31650</name>
</gene>
<proteinExistence type="predicted"/>
<protein>
    <recommendedName>
        <fullName evidence="3">SnoaL-like domain-containing protein</fullName>
    </recommendedName>
</protein>
<evidence type="ECO:0000313" key="1">
    <source>
        <dbReference type="EMBL" id="GAA4470410.1"/>
    </source>
</evidence>
<keyword evidence="2" id="KW-1185">Reference proteome</keyword>
<accession>A0ABP8NRY0</accession>
<name>A0ABP8NRY0_9BACT</name>
<sequence>MQSINTFFENYARALEQYNTKGLSYMYHIPCTMLSDDATSLFNDAGKLEGFFNQGATFYRQFGIAHVRHDVWMKREVTSKIVNVKVLWHYLDTTQNLIYSCDYHYTLKLDKNDQWRIILSISVNEKERMEEWQAQQRAAALR</sequence>
<dbReference type="Proteomes" id="UP001500067">
    <property type="component" value="Unassembled WGS sequence"/>
</dbReference>